<proteinExistence type="predicted"/>
<organism evidence="1 2">
    <name type="scientific">Symbiodinium natans</name>
    <dbReference type="NCBI Taxonomy" id="878477"/>
    <lineage>
        <taxon>Eukaryota</taxon>
        <taxon>Sar</taxon>
        <taxon>Alveolata</taxon>
        <taxon>Dinophyceae</taxon>
        <taxon>Suessiales</taxon>
        <taxon>Symbiodiniaceae</taxon>
        <taxon>Symbiodinium</taxon>
    </lineage>
</organism>
<dbReference type="AlphaFoldDB" id="A0A812R304"/>
<dbReference type="EMBL" id="CAJNDS010002294">
    <property type="protein sequence ID" value="CAE7416122.1"/>
    <property type="molecule type" value="Genomic_DNA"/>
</dbReference>
<evidence type="ECO:0000313" key="1">
    <source>
        <dbReference type="EMBL" id="CAE7416122.1"/>
    </source>
</evidence>
<name>A0A812R304_9DINO</name>
<sequence>MKVLISMAPEEGEGYASHVWRKQVTLPKGWLSSPCERLKLFVVKSYNQAHPEQPDIDAEAWKLCCETGEMSEVVGDEDLISEVLLASDELVLRLGAAPARSSGTLRGRATAAASDQACRAAVLVPLDIAVLEALRKSVEEDDAASFRSAVDAAGLQTPQEVPISERELKDDAGLVVGMEWLGLGGCFAWDTDAGKGELPANKCSLAEYAEKKRAMNILRVIELADRCAIRLGSPGEDRNVSDIEASAGNFAGMAYEMRRQMAAQDSARDGA</sequence>
<protein>
    <submittedName>
        <fullName evidence="1">Uncharacterized protein</fullName>
    </submittedName>
</protein>
<gene>
    <name evidence="1" type="ORF">SNAT2548_LOCUS22627</name>
</gene>
<accession>A0A812R304</accession>
<dbReference type="Proteomes" id="UP000604046">
    <property type="component" value="Unassembled WGS sequence"/>
</dbReference>
<comment type="caution">
    <text evidence="1">The sequence shown here is derived from an EMBL/GenBank/DDBJ whole genome shotgun (WGS) entry which is preliminary data.</text>
</comment>
<evidence type="ECO:0000313" key="2">
    <source>
        <dbReference type="Proteomes" id="UP000604046"/>
    </source>
</evidence>
<reference evidence="1" key="1">
    <citation type="submission" date="2021-02" db="EMBL/GenBank/DDBJ databases">
        <authorList>
            <person name="Dougan E. K."/>
            <person name="Rhodes N."/>
            <person name="Thang M."/>
            <person name="Chan C."/>
        </authorList>
    </citation>
    <scope>NUCLEOTIDE SEQUENCE</scope>
</reference>
<keyword evidence="2" id="KW-1185">Reference proteome</keyword>